<sequence>MVYPPPRRLPQRIARATSAEGKRISGESRVHFSVALVNAAPQVSPFHHRIKYRR</sequence>
<dbReference type="KEGG" id="etr:ETAE_1831"/>
<keyword evidence="2" id="KW-1185">Reference proteome</keyword>
<proteinExistence type="predicted"/>
<protein>
    <submittedName>
        <fullName evidence="1">Uncharacterized protein</fullName>
    </submittedName>
</protein>
<organism evidence="1 2">
    <name type="scientific">Edwardsiella piscicida</name>
    <dbReference type="NCBI Taxonomy" id="1263550"/>
    <lineage>
        <taxon>Bacteria</taxon>
        <taxon>Pseudomonadati</taxon>
        <taxon>Pseudomonadota</taxon>
        <taxon>Gammaproteobacteria</taxon>
        <taxon>Enterobacterales</taxon>
        <taxon>Hafniaceae</taxon>
        <taxon>Edwardsiella</taxon>
    </lineage>
</organism>
<dbReference type="Proteomes" id="UP000002634">
    <property type="component" value="Chromosome"/>
</dbReference>
<name>A0AAU8P5K2_EDWPI</name>
<dbReference type="EMBL" id="CP001135">
    <property type="protein sequence ID" value="ACY84668.1"/>
    <property type="molecule type" value="Genomic_DNA"/>
</dbReference>
<evidence type="ECO:0000313" key="2">
    <source>
        <dbReference type="Proteomes" id="UP000002634"/>
    </source>
</evidence>
<gene>
    <name evidence="1" type="ordered locus">ETAE_1831</name>
</gene>
<dbReference type="AlphaFoldDB" id="A0AAU8P5K2"/>
<accession>A0AAU8P5K2</accession>
<evidence type="ECO:0000313" key="1">
    <source>
        <dbReference type="EMBL" id="ACY84668.1"/>
    </source>
</evidence>
<reference evidence="1 2" key="1">
    <citation type="journal article" date="2009" name="PLoS ONE">
        <title>Genome sequence of the versatile fish pathogen Edwardsiella tarda provides insights into its adaptation to broad host ranges and intracellular niches.</title>
        <authorList>
            <person name="Wang Q."/>
            <person name="Yang M."/>
            <person name="Xiao J."/>
            <person name="Wu H."/>
            <person name="Wang X."/>
            <person name="Lv Y."/>
            <person name="Xu L."/>
            <person name="Zheng H."/>
            <person name="Wang S."/>
            <person name="Zhao G."/>
            <person name="Liu Q."/>
            <person name="Zhang Y."/>
        </authorList>
    </citation>
    <scope>NUCLEOTIDE SEQUENCE [LARGE SCALE GENOMIC DNA]</scope>
    <source>
        <strain evidence="2">EIB202 / CCTCC M208068</strain>
    </source>
</reference>